<keyword evidence="4 6" id="KW-1133">Transmembrane helix</keyword>
<dbReference type="Pfam" id="PF00892">
    <property type="entry name" value="EamA"/>
    <property type="match status" value="2"/>
</dbReference>
<evidence type="ECO:0000256" key="3">
    <source>
        <dbReference type="ARBA" id="ARBA00022692"/>
    </source>
</evidence>
<feature type="transmembrane region" description="Helical" evidence="6">
    <location>
        <begin position="218"/>
        <end position="239"/>
    </location>
</feature>
<comment type="subcellular location">
    <subcellularLocation>
        <location evidence="1">Membrane</location>
        <topology evidence="1">Multi-pass membrane protein</topology>
    </subcellularLocation>
</comment>
<keyword evidence="3 6" id="KW-0812">Transmembrane</keyword>
<dbReference type="InterPro" id="IPR000620">
    <property type="entry name" value="EamA_dom"/>
</dbReference>
<proteinExistence type="inferred from homology"/>
<dbReference type="PANTHER" id="PTHR32322:SF2">
    <property type="entry name" value="EAMA DOMAIN-CONTAINING PROTEIN"/>
    <property type="match status" value="1"/>
</dbReference>
<keyword evidence="9" id="KW-1185">Reference proteome</keyword>
<feature type="transmembrane region" description="Helical" evidence="6">
    <location>
        <begin position="39"/>
        <end position="61"/>
    </location>
</feature>
<feature type="transmembrane region" description="Helical" evidence="6">
    <location>
        <begin position="73"/>
        <end position="94"/>
    </location>
</feature>
<evidence type="ECO:0000256" key="1">
    <source>
        <dbReference type="ARBA" id="ARBA00004141"/>
    </source>
</evidence>
<dbReference type="PANTHER" id="PTHR32322">
    <property type="entry name" value="INNER MEMBRANE TRANSPORTER"/>
    <property type="match status" value="1"/>
</dbReference>
<comment type="similarity">
    <text evidence="2">Belongs to the EamA transporter family.</text>
</comment>
<feature type="domain" description="EamA" evidence="7">
    <location>
        <begin position="160"/>
        <end position="292"/>
    </location>
</feature>
<dbReference type="InterPro" id="IPR050638">
    <property type="entry name" value="AA-Vitamin_Transporters"/>
</dbReference>
<feature type="domain" description="EamA" evidence="7">
    <location>
        <begin position="11"/>
        <end position="145"/>
    </location>
</feature>
<dbReference type="RefSeq" id="WP_195033706.1">
    <property type="nucleotide sequence ID" value="NZ_JADLRE010000011.1"/>
</dbReference>
<feature type="transmembrane region" description="Helical" evidence="6">
    <location>
        <begin position="276"/>
        <end position="294"/>
    </location>
</feature>
<feature type="transmembrane region" description="Helical" evidence="6">
    <location>
        <begin position="100"/>
        <end position="121"/>
    </location>
</feature>
<feature type="transmembrane region" description="Helical" evidence="6">
    <location>
        <begin position="133"/>
        <end position="152"/>
    </location>
</feature>
<protein>
    <submittedName>
        <fullName evidence="8">DMT family transporter</fullName>
    </submittedName>
</protein>
<comment type="caution">
    <text evidence="8">The sequence shown here is derived from an EMBL/GenBank/DDBJ whole genome shotgun (WGS) entry which is preliminary data.</text>
</comment>
<evidence type="ECO:0000313" key="9">
    <source>
        <dbReference type="Proteomes" id="UP000807309"/>
    </source>
</evidence>
<evidence type="ECO:0000313" key="8">
    <source>
        <dbReference type="EMBL" id="MBF6226602.1"/>
    </source>
</evidence>
<dbReference type="SUPFAM" id="SSF103481">
    <property type="entry name" value="Multidrug resistance efflux transporter EmrE"/>
    <property type="match status" value="2"/>
</dbReference>
<dbReference type="InterPro" id="IPR037185">
    <property type="entry name" value="EmrE-like"/>
</dbReference>
<sequence>MSSSVSTTGRSGLVYLVAAGILWGTGGLLGTLVHRATGLSPVSVATCRLAVGGLLLVALLAGARRPWPRNPLAWRRIGAVAVLAAAFQAAYFGAVAMSSVSLATLLTIGLSPVVVAVSEHVTGRHPVDRRRAATIGLALGGLALLAGVPSGAAGVGGLLFGAALAALAAAAFATVTVINAAPVPGLDAMTTTGLGFTGGALLLAPVAATSGLTFDPTIGSIALVLVLGLAPTAVAYTCYFRGLADAGPGIAAVLALLEPLTGAALAAVVLGERLTATGLTGAALLIGALLLAAAPSRATIEPSNTASEPRPARD</sequence>
<accession>A0ABS0C896</accession>
<evidence type="ECO:0000256" key="2">
    <source>
        <dbReference type="ARBA" id="ARBA00007362"/>
    </source>
</evidence>
<dbReference type="Proteomes" id="UP000807309">
    <property type="component" value="Unassembled WGS sequence"/>
</dbReference>
<keyword evidence="5 6" id="KW-0472">Membrane</keyword>
<dbReference type="EMBL" id="JADLRE010000011">
    <property type="protein sequence ID" value="MBF6226602.1"/>
    <property type="molecule type" value="Genomic_DNA"/>
</dbReference>
<feature type="transmembrane region" description="Helical" evidence="6">
    <location>
        <begin position="193"/>
        <end position="212"/>
    </location>
</feature>
<feature type="transmembrane region" description="Helical" evidence="6">
    <location>
        <begin position="12"/>
        <end position="33"/>
    </location>
</feature>
<gene>
    <name evidence="8" type="ORF">IU470_16025</name>
</gene>
<reference evidence="8 9" key="1">
    <citation type="submission" date="2020-10" db="EMBL/GenBank/DDBJ databases">
        <title>Identification of Nocardia species via Next-generation sequencing and recognition of intraspecies genetic diversity.</title>
        <authorList>
            <person name="Li P."/>
            <person name="Li P."/>
            <person name="Lu B."/>
        </authorList>
    </citation>
    <scope>NUCLEOTIDE SEQUENCE [LARGE SCALE GENOMIC DNA]</scope>
    <source>
        <strain evidence="8 9">N-11</strain>
    </source>
</reference>
<feature type="transmembrane region" description="Helical" evidence="6">
    <location>
        <begin position="251"/>
        <end position="270"/>
    </location>
</feature>
<evidence type="ECO:0000259" key="7">
    <source>
        <dbReference type="Pfam" id="PF00892"/>
    </source>
</evidence>
<feature type="transmembrane region" description="Helical" evidence="6">
    <location>
        <begin position="158"/>
        <end position="181"/>
    </location>
</feature>
<name>A0ABS0C896_9NOCA</name>
<evidence type="ECO:0000256" key="5">
    <source>
        <dbReference type="ARBA" id="ARBA00023136"/>
    </source>
</evidence>
<evidence type="ECO:0000256" key="4">
    <source>
        <dbReference type="ARBA" id="ARBA00022989"/>
    </source>
</evidence>
<evidence type="ECO:0000256" key="6">
    <source>
        <dbReference type="SAM" id="Phobius"/>
    </source>
</evidence>
<organism evidence="8 9">
    <name type="scientific">Nocardia abscessus</name>
    <dbReference type="NCBI Taxonomy" id="120957"/>
    <lineage>
        <taxon>Bacteria</taxon>
        <taxon>Bacillati</taxon>
        <taxon>Actinomycetota</taxon>
        <taxon>Actinomycetes</taxon>
        <taxon>Mycobacteriales</taxon>
        <taxon>Nocardiaceae</taxon>
        <taxon>Nocardia</taxon>
    </lineage>
</organism>